<gene>
    <name evidence="10" type="ORF">C2L80_00960</name>
    <name evidence="9" type="ORF">K8V16_02220</name>
</gene>
<dbReference type="PROSITE" id="PS51459">
    <property type="entry name" value="FIDO"/>
    <property type="match status" value="1"/>
</dbReference>
<evidence type="ECO:0000259" key="8">
    <source>
        <dbReference type="PROSITE" id="PS51459"/>
    </source>
</evidence>
<keyword evidence="11" id="KW-1185">Reference proteome</keyword>
<dbReference type="GO" id="GO:0070733">
    <property type="term" value="F:AMPylase activity"/>
    <property type="evidence" value="ECO:0007669"/>
    <property type="project" value="UniProtKB-EC"/>
</dbReference>
<evidence type="ECO:0000256" key="5">
    <source>
        <dbReference type="ARBA" id="ARBA00034531"/>
    </source>
</evidence>
<keyword evidence="4" id="KW-0067">ATP-binding</keyword>
<keyword evidence="1" id="KW-0808">Transferase</keyword>
<evidence type="ECO:0000313" key="9">
    <source>
        <dbReference type="EMBL" id="HJH42592.1"/>
    </source>
</evidence>
<evidence type="ECO:0000256" key="6">
    <source>
        <dbReference type="ARBA" id="ARBA00047939"/>
    </source>
</evidence>
<dbReference type="Pfam" id="PF02661">
    <property type="entry name" value="Fic"/>
    <property type="match status" value="1"/>
</dbReference>
<evidence type="ECO:0000256" key="3">
    <source>
        <dbReference type="ARBA" id="ARBA00022741"/>
    </source>
</evidence>
<evidence type="ECO:0000256" key="4">
    <source>
        <dbReference type="ARBA" id="ARBA00022840"/>
    </source>
</evidence>
<dbReference type="Gene3D" id="1.10.3290.10">
    <property type="entry name" value="Fido-like domain"/>
    <property type="match status" value="1"/>
</dbReference>
<dbReference type="EC" id="2.7.7.108" evidence="5"/>
<organism evidence="10 11">
    <name type="scientific">Rubneribacter badeniensis</name>
    <dbReference type="NCBI Taxonomy" id="2070688"/>
    <lineage>
        <taxon>Bacteria</taxon>
        <taxon>Bacillati</taxon>
        <taxon>Actinomycetota</taxon>
        <taxon>Coriobacteriia</taxon>
        <taxon>Eggerthellales</taxon>
        <taxon>Eggerthellaceae</taxon>
        <taxon>Rubneribacter</taxon>
    </lineage>
</organism>
<dbReference type="SUPFAM" id="SSF140931">
    <property type="entry name" value="Fic-like"/>
    <property type="match status" value="1"/>
</dbReference>
<evidence type="ECO:0000313" key="10">
    <source>
        <dbReference type="EMBL" id="PNV66500.1"/>
    </source>
</evidence>
<evidence type="ECO:0000313" key="11">
    <source>
        <dbReference type="Proteomes" id="UP000236488"/>
    </source>
</evidence>
<evidence type="ECO:0000256" key="7">
    <source>
        <dbReference type="ARBA" id="ARBA00048696"/>
    </source>
</evidence>
<dbReference type="EMBL" id="DYZL01000037">
    <property type="protein sequence ID" value="HJH42592.1"/>
    <property type="molecule type" value="Genomic_DNA"/>
</dbReference>
<accession>A0A2K2U8K5</accession>
<keyword evidence="3" id="KW-0547">Nucleotide-binding</keyword>
<comment type="catalytic activity">
    <reaction evidence="6">
        <text>L-threonyl-[protein] + ATP = 3-O-(5'-adenylyl)-L-threonyl-[protein] + diphosphate</text>
        <dbReference type="Rhea" id="RHEA:54292"/>
        <dbReference type="Rhea" id="RHEA-COMP:11060"/>
        <dbReference type="Rhea" id="RHEA-COMP:13847"/>
        <dbReference type="ChEBI" id="CHEBI:30013"/>
        <dbReference type="ChEBI" id="CHEBI:30616"/>
        <dbReference type="ChEBI" id="CHEBI:33019"/>
        <dbReference type="ChEBI" id="CHEBI:138113"/>
        <dbReference type="EC" id="2.7.7.108"/>
    </reaction>
</comment>
<reference evidence="9" key="2">
    <citation type="journal article" date="2021" name="PeerJ">
        <title>Extensive microbial diversity within the chicken gut microbiome revealed by metagenomics and culture.</title>
        <authorList>
            <person name="Gilroy R."/>
            <person name="Ravi A."/>
            <person name="Getino M."/>
            <person name="Pursley I."/>
            <person name="Horton D.L."/>
            <person name="Alikhan N.F."/>
            <person name="Baker D."/>
            <person name="Gharbi K."/>
            <person name="Hall N."/>
            <person name="Watson M."/>
            <person name="Adriaenssens E.M."/>
            <person name="Foster-Nyarko E."/>
            <person name="Jarju S."/>
            <person name="Secka A."/>
            <person name="Antonio M."/>
            <person name="Oren A."/>
            <person name="Chaudhuri R.R."/>
            <person name="La Ragione R."/>
            <person name="Hildebrand F."/>
            <person name="Pallen M.J."/>
        </authorList>
    </citation>
    <scope>NUCLEOTIDE SEQUENCE</scope>
    <source>
        <strain evidence="9">USAMLcec12-2067</strain>
    </source>
</reference>
<name>A0A2K2U8K5_9ACTN</name>
<dbReference type="Proteomes" id="UP000236488">
    <property type="component" value="Unassembled WGS sequence"/>
</dbReference>
<dbReference type="InterPro" id="IPR036597">
    <property type="entry name" value="Fido-like_dom_sf"/>
</dbReference>
<comment type="caution">
    <text evidence="10">The sequence shown here is derived from an EMBL/GenBank/DDBJ whole genome shotgun (WGS) entry which is preliminary data.</text>
</comment>
<dbReference type="GO" id="GO:0005524">
    <property type="term" value="F:ATP binding"/>
    <property type="evidence" value="ECO:0007669"/>
    <property type="project" value="UniProtKB-KW"/>
</dbReference>
<evidence type="ECO:0000256" key="2">
    <source>
        <dbReference type="ARBA" id="ARBA00022695"/>
    </source>
</evidence>
<dbReference type="GO" id="GO:0051302">
    <property type="term" value="P:regulation of cell division"/>
    <property type="evidence" value="ECO:0007669"/>
    <property type="project" value="TreeGrafter"/>
</dbReference>
<reference evidence="10 11" key="1">
    <citation type="journal article" date="2018" name="Int. J. Syst. Evol. Microbiol.">
        <title>Rubneribacter badeniensis gen. nov., sp. nov. and Enteroscipio rubneri gen. nov., sp. nov., new members of the Eggerthellaceae isolated from human faeces.</title>
        <authorList>
            <person name="Danylec N."/>
            <person name="Gobl A."/>
            <person name="Stoll D.A."/>
            <person name="Hetzer B."/>
            <person name="Kulling S.E."/>
            <person name="Huch M."/>
        </authorList>
    </citation>
    <scope>NUCLEOTIDE SEQUENCE [LARGE SCALE GENOMIC DNA]</scope>
    <source>
        <strain evidence="10 11">ResAG-85</strain>
    </source>
</reference>
<sequence>MTADNPSDFSYEPVRETADPVLRRGYWDVATGLQQVDGLAPSDYLLSLAREHASGVRGIEETGRILRAYYRERPHRGFGSQAATAADGDDCREADLVSQRIVEALSRGAFSFMPSMLSVIHEELFRDLDPQVYEPGRYKTVALQKSELVLNGDSVVYADPSLVERSLAFLFDEEFGYVYGADLDEEGIAHLARFVARLWQVHPFVEGNTRTVAVFTVLYLRYLGFDADNEPFARHARYFRDALVRANYRNAKAKVMPDASYLLRFFENLLSGEHHELRSRDLMVSELYADPSLLRNVDPSRAISKP</sequence>
<dbReference type="Proteomes" id="UP000789325">
    <property type="component" value="Unassembled WGS sequence"/>
</dbReference>
<feature type="domain" description="Fido" evidence="8">
    <location>
        <begin position="112"/>
        <end position="264"/>
    </location>
</feature>
<evidence type="ECO:0000256" key="1">
    <source>
        <dbReference type="ARBA" id="ARBA00022679"/>
    </source>
</evidence>
<dbReference type="PANTHER" id="PTHR39560:SF1">
    <property type="entry name" value="PROTEIN ADENYLYLTRANSFERASE FIC-RELATED"/>
    <property type="match status" value="1"/>
</dbReference>
<dbReference type="InterPro" id="IPR003812">
    <property type="entry name" value="Fido"/>
</dbReference>
<dbReference type="PANTHER" id="PTHR39560">
    <property type="entry name" value="PROTEIN ADENYLYLTRANSFERASE FIC-RELATED"/>
    <property type="match status" value="1"/>
</dbReference>
<protein>
    <recommendedName>
        <fullName evidence="5">protein adenylyltransferase</fullName>
        <ecNumber evidence="5">2.7.7.108</ecNumber>
    </recommendedName>
</protein>
<dbReference type="RefSeq" id="WP_087196134.1">
    <property type="nucleotide sequence ID" value="NZ_DBEYRC010000169.1"/>
</dbReference>
<keyword evidence="2" id="KW-0548">Nucleotidyltransferase</keyword>
<proteinExistence type="predicted"/>
<dbReference type="AlphaFoldDB" id="A0A2K2U8K5"/>
<comment type="catalytic activity">
    <reaction evidence="7">
        <text>L-tyrosyl-[protein] + ATP = O-(5'-adenylyl)-L-tyrosyl-[protein] + diphosphate</text>
        <dbReference type="Rhea" id="RHEA:54288"/>
        <dbReference type="Rhea" id="RHEA-COMP:10136"/>
        <dbReference type="Rhea" id="RHEA-COMP:13846"/>
        <dbReference type="ChEBI" id="CHEBI:30616"/>
        <dbReference type="ChEBI" id="CHEBI:33019"/>
        <dbReference type="ChEBI" id="CHEBI:46858"/>
        <dbReference type="ChEBI" id="CHEBI:83624"/>
        <dbReference type="EC" id="2.7.7.108"/>
    </reaction>
</comment>
<dbReference type="EMBL" id="PPEL01000002">
    <property type="protein sequence ID" value="PNV66500.1"/>
    <property type="molecule type" value="Genomic_DNA"/>
</dbReference>
<reference evidence="9" key="3">
    <citation type="submission" date="2021-09" db="EMBL/GenBank/DDBJ databases">
        <authorList>
            <person name="Gilroy R."/>
        </authorList>
    </citation>
    <scope>NUCLEOTIDE SEQUENCE</scope>
    <source>
        <strain evidence="9">USAMLcec12-2067</strain>
    </source>
</reference>